<dbReference type="EMBL" id="JARHTQ010000005">
    <property type="protein sequence ID" value="MDF2256147.1"/>
    <property type="molecule type" value="Genomic_DNA"/>
</dbReference>
<comment type="caution">
    <text evidence="2">The sequence shown here is derived from an EMBL/GenBank/DDBJ whole genome shotgun (WGS) entry which is preliminary data.</text>
</comment>
<protein>
    <recommendedName>
        <fullName evidence="4">DUF2207 domain-containing protein</fullName>
    </recommendedName>
</protein>
<keyword evidence="1" id="KW-0472">Membrane</keyword>
<reference evidence="2 3" key="1">
    <citation type="submission" date="2023-03" db="EMBL/GenBank/DDBJ databases">
        <title>Draft genome sequence of type strain Streptomyces ferralitis JCM 14344.</title>
        <authorList>
            <person name="Klaysubun C."/>
            <person name="Duangmal K."/>
        </authorList>
    </citation>
    <scope>NUCLEOTIDE SEQUENCE [LARGE SCALE GENOMIC DNA]</scope>
    <source>
        <strain evidence="2 3">JCM 14344</strain>
    </source>
</reference>
<dbReference type="RefSeq" id="WP_275811774.1">
    <property type="nucleotide sequence ID" value="NZ_BAAANM010000015.1"/>
</dbReference>
<evidence type="ECO:0008006" key="4">
    <source>
        <dbReference type="Google" id="ProtNLM"/>
    </source>
</evidence>
<keyword evidence="1" id="KW-0812">Transmembrane</keyword>
<evidence type="ECO:0000313" key="2">
    <source>
        <dbReference type="EMBL" id="MDF2256147.1"/>
    </source>
</evidence>
<feature type="transmembrane region" description="Helical" evidence="1">
    <location>
        <begin position="25"/>
        <end position="42"/>
    </location>
</feature>
<evidence type="ECO:0000313" key="3">
    <source>
        <dbReference type="Proteomes" id="UP001220022"/>
    </source>
</evidence>
<keyword evidence="1" id="KW-1133">Transmembrane helix</keyword>
<keyword evidence="3" id="KW-1185">Reference proteome</keyword>
<evidence type="ECO:0000256" key="1">
    <source>
        <dbReference type="SAM" id="Phobius"/>
    </source>
</evidence>
<proteinExistence type="predicted"/>
<organism evidence="2 3">
    <name type="scientific">Streptantibioticus ferralitis</name>
    <dbReference type="NCBI Taxonomy" id="236510"/>
    <lineage>
        <taxon>Bacteria</taxon>
        <taxon>Bacillati</taxon>
        <taxon>Actinomycetota</taxon>
        <taxon>Actinomycetes</taxon>
        <taxon>Kitasatosporales</taxon>
        <taxon>Streptomycetaceae</taxon>
        <taxon>Streptantibioticus</taxon>
    </lineage>
</organism>
<name>A0ABT5YX16_9ACTN</name>
<sequence>MALILLVVILAIVLGVIGVVIKGLFYVLVIGVVIFLADLVYLRMRLRGRRRRSPR</sequence>
<gene>
    <name evidence="2" type="ORF">P2L57_10520</name>
</gene>
<dbReference type="Proteomes" id="UP001220022">
    <property type="component" value="Unassembled WGS sequence"/>
</dbReference>
<accession>A0ABT5YX16</accession>